<evidence type="ECO:0000256" key="4">
    <source>
        <dbReference type="ARBA" id="ARBA00022763"/>
    </source>
</evidence>
<dbReference type="CDD" id="cd06445">
    <property type="entry name" value="ATase"/>
    <property type="match status" value="1"/>
</dbReference>
<keyword evidence="5" id="KW-0234">DNA repair</keyword>
<evidence type="ECO:0000256" key="2">
    <source>
        <dbReference type="ARBA" id="ARBA00022603"/>
    </source>
</evidence>
<organism evidence="8 9">
    <name type="scientific">Candidatus Roizmanbacteria bacterium RIFCSPHIGHO2_12_FULL_41_11</name>
    <dbReference type="NCBI Taxonomy" id="1802052"/>
    <lineage>
        <taxon>Bacteria</taxon>
        <taxon>Candidatus Roizmaniibacteriota</taxon>
    </lineage>
</organism>
<dbReference type="NCBIfam" id="TIGR00589">
    <property type="entry name" value="ogt"/>
    <property type="match status" value="1"/>
</dbReference>
<dbReference type="InterPro" id="IPR036388">
    <property type="entry name" value="WH-like_DNA-bd_sf"/>
</dbReference>
<keyword evidence="4" id="KW-0227">DNA damage</keyword>
<protein>
    <recommendedName>
        <fullName evidence="7">Methylated-DNA-[protein]-cysteine S-methyltransferase DNA binding domain-containing protein</fullName>
    </recommendedName>
</protein>
<keyword evidence="3" id="KW-0808">Transferase</keyword>
<gene>
    <name evidence="8" type="ORF">A3F03_03465</name>
</gene>
<reference evidence="8 9" key="1">
    <citation type="journal article" date="2016" name="Nat. Commun.">
        <title>Thousands of microbial genomes shed light on interconnected biogeochemical processes in an aquifer system.</title>
        <authorList>
            <person name="Anantharaman K."/>
            <person name="Brown C.T."/>
            <person name="Hug L.A."/>
            <person name="Sharon I."/>
            <person name="Castelle C.J."/>
            <person name="Probst A.J."/>
            <person name="Thomas B.C."/>
            <person name="Singh A."/>
            <person name="Wilkins M.J."/>
            <person name="Karaoz U."/>
            <person name="Brodie E.L."/>
            <person name="Williams K.H."/>
            <person name="Hubbard S.S."/>
            <person name="Banfield J.F."/>
        </authorList>
    </citation>
    <scope>NUCLEOTIDE SEQUENCE [LARGE SCALE GENOMIC DNA]</scope>
</reference>
<comment type="catalytic activity">
    <reaction evidence="1">
        <text>a 4-O-methyl-thymidine in DNA + L-cysteinyl-[protein] = a thymidine in DNA + S-methyl-L-cysteinyl-[protein]</text>
        <dbReference type="Rhea" id="RHEA:53428"/>
        <dbReference type="Rhea" id="RHEA-COMP:10131"/>
        <dbReference type="Rhea" id="RHEA-COMP:10132"/>
        <dbReference type="Rhea" id="RHEA-COMP:13555"/>
        <dbReference type="Rhea" id="RHEA-COMP:13556"/>
        <dbReference type="ChEBI" id="CHEBI:29950"/>
        <dbReference type="ChEBI" id="CHEBI:82612"/>
        <dbReference type="ChEBI" id="CHEBI:137386"/>
        <dbReference type="ChEBI" id="CHEBI:137387"/>
        <dbReference type="EC" id="2.1.1.63"/>
    </reaction>
</comment>
<dbReference type="GO" id="GO:0003908">
    <property type="term" value="F:methylated-DNA-[protein]-cysteine S-methyltransferase activity"/>
    <property type="evidence" value="ECO:0007669"/>
    <property type="project" value="UniProtKB-EC"/>
</dbReference>
<dbReference type="Proteomes" id="UP000176803">
    <property type="component" value="Unassembled WGS sequence"/>
</dbReference>
<dbReference type="GO" id="GO:0032259">
    <property type="term" value="P:methylation"/>
    <property type="evidence" value="ECO:0007669"/>
    <property type="project" value="UniProtKB-KW"/>
</dbReference>
<name>A0A1F7I357_9BACT</name>
<evidence type="ECO:0000259" key="7">
    <source>
        <dbReference type="Pfam" id="PF01035"/>
    </source>
</evidence>
<dbReference type="Gene3D" id="1.10.10.10">
    <property type="entry name" value="Winged helix-like DNA-binding domain superfamily/Winged helix DNA-binding domain"/>
    <property type="match status" value="1"/>
</dbReference>
<dbReference type="PANTHER" id="PTHR42942:SF1">
    <property type="entry name" value="ALKYLTRANSFERASE-LIKE PROTEIN 1"/>
    <property type="match status" value="1"/>
</dbReference>
<evidence type="ECO:0000313" key="8">
    <source>
        <dbReference type="EMBL" id="OGK37777.1"/>
    </source>
</evidence>
<dbReference type="InterPro" id="IPR036217">
    <property type="entry name" value="MethylDNA_cys_MeTrfase_DNAb"/>
</dbReference>
<dbReference type="Pfam" id="PF01035">
    <property type="entry name" value="DNA_binding_1"/>
    <property type="match status" value="1"/>
</dbReference>
<dbReference type="GO" id="GO:0006281">
    <property type="term" value="P:DNA repair"/>
    <property type="evidence" value="ECO:0007669"/>
    <property type="project" value="UniProtKB-KW"/>
</dbReference>
<dbReference type="InterPro" id="IPR052520">
    <property type="entry name" value="ATL_DNA_repair"/>
</dbReference>
<dbReference type="InterPro" id="IPR014048">
    <property type="entry name" value="MethylDNA_cys_MeTrfase_DNA-bd"/>
</dbReference>
<dbReference type="SUPFAM" id="SSF46767">
    <property type="entry name" value="Methylated DNA-protein cysteine methyltransferase, C-terminal domain"/>
    <property type="match status" value="1"/>
</dbReference>
<dbReference type="PROSITE" id="PS00374">
    <property type="entry name" value="MGMT"/>
    <property type="match status" value="1"/>
</dbReference>
<evidence type="ECO:0000313" key="9">
    <source>
        <dbReference type="Proteomes" id="UP000176803"/>
    </source>
</evidence>
<evidence type="ECO:0000256" key="3">
    <source>
        <dbReference type="ARBA" id="ARBA00022679"/>
    </source>
</evidence>
<dbReference type="InterPro" id="IPR001497">
    <property type="entry name" value="MethylDNA_cys_MeTrfase_AS"/>
</dbReference>
<comment type="catalytic activity">
    <reaction evidence="6">
        <text>a 6-O-methyl-2'-deoxyguanosine in DNA + L-cysteinyl-[protein] = S-methyl-L-cysteinyl-[protein] + a 2'-deoxyguanosine in DNA</text>
        <dbReference type="Rhea" id="RHEA:24000"/>
        <dbReference type="Rhea" id="RHEA-COMP:10131"/>
        <dbReference type="Rhea" id="RHEA-COMP:10132"/>
        <dbReference type="Rhea" id="RHEA-COMP:11367"/>
        <dbReference type="Rhea" id="RHEA-COMP:11368"/>
        <dbReference type="ChEBI" id="CHEBI:29950"/>
        <dbReference type="ChEBI" id="CHEBI:82612"/>
        <dbReference type="ChEBI" id="CHEBI:85445"/>
        <dbReference type="ChEBI" id="CHEBI:85448"/>
        <dbReference type="EC" id="2.1.1.63"/>
    </reaction>
</comment>
<dbReference type="AlphaFoldDB" id="A0A1F7I357"/>
<keyword evidence="2" id="KW-0489">Methyltransferase</keyword>
<feature type="domain" description="Methylated-DNA-[protein]-cysteine S-methyltransferase DNA binding" evidence="7">
    <location>
        <begin position="3"/>
        <end position="83"/>
    </location>
</feature>
<evidence type="ECO:0000256" key="1">
    <source>
        <dbReference type="ARBA" id="ARBA00001286"/>
    </source>
</evidence>
<evidence type="ECO:0000256" key="5">
    <source>
        <dbReference type="ARBA" id="ARBA00023204"/>
    </source>
</evidence>
<evidence type="ECO:0000256" key="6">
    <source>
        <dbReference type="ARBA" id="ARBA00049348"/>
    </source>
</evidence>
<sequence>MTLQEKVYQVVGHVPKGKVTTYGDIGLLIGSKAYRQIGQILHKNKNSQKVPCHRVVFKDGSLSENFGMGGREKQRDKLQTEGVTFINGKVDLAKHLNLVS</sequence>
<dbReference type="EMBL" id="MGAC01000031">
    <property type="protein sequence ID" value="OGK37777.1"/>
    <property type="molecule type" value="Genomic_DNA"/>
</dbReference>
<comment type="caution">
    <text evidence="8">The sequence shown here is derived from an EMBL/GenBank/DDBJ whole genome shotgun (WGS) entry which is preliminary data.</text>
</comment>
<accession>A0A1F7I357</accession>
<proteinExistence type="predicted"/>
<dbReference type="PANTHER" id="PTHR42942">
    <property type="entry name" value="6-O-METHYLGUANINE DNA METHYLTRANSFERASE"/>
    <property type="match status" value="1"/>
</dbReference>